<evidence type="ECO:0000259" key="3">
    <source>
        <dbReference type="Pfam" id="PF26335"/>
    </source>
</evidence>
<gene>
    <name evidence="4" type="ORF">BJ875DRAFT_378744</name>
</gene>
<keyword evidence="1" id="KW-0732">Signal</keyword>
<keyword evidence="5" id="KW-1185">Reference proteome</keyword>
<dbReference type="Pfam" id="PF00144">
    <property type="entry name" value="Beta-lactamase"/>
    <property type="match status" value="1"/>
</dbReference>
<dbReference type="InterPro" id="IPR058664">
    <property type="entry name" value="ARB_00930-like_C"/>
</dbReference>
<accession>A0A9P7YGW6</accession>
<name>A0A9P7YGW6_9HELO</name>
<dbReference type="OrthoDB" id="10250282at2759"/>
<dbReference type="InterPro" id="IPR001466">
    <property type="entry name" value="Beta-lactam-related"/>
</dbReference>
<protein>
    <submittedName>
        <fullName evidence="4">Beta-lactamase/transpeptidase-like protein</fullName>
    </submittedName>
</protein>
<evidence type="ECO:0000313" key="5">
    <source>
        <dbReference type="Proteomes" id="UP000824998"/>
    </source>
</evidence>
<feature type="domain" description="Beta-lactamase-related" evidence="2">
    <location>
        <begin position="110"/>
        <end position="415"/>
    </location>
</feature>
<dbReference type="Pfam" id="PF26335">
    <property type="entry name" value="ARB_00930_C"/>
    <property type="match status" value="1"/>
</dbReference>
<dbReference type="Gene3D" id="3.40.710.10">
    <property type="entry name" value="DD-peptidase/beta-lactamase superfamily"/>
    <property type="match status" value="1"/>
</dbReference>
<evidence type="ECO:0000256" key="1">
    <source>
        <dbReference type="SAM" id="SignalP"/>
    </source>
</evidence>
<feature type="chain" id="PRO_5040199783" evidence="1">
    <location>
        <begin position="24"/>
        <end position="606"/>
    </location>
</feature>
<dbReference type="EMBL" id="MU251503">
    <property type="protein sequence ID" value="KAG9233380.1"/>
    <property type="molecule type" value="Genomic_DNA"/>
</dbReference>
<dbReference type="SUPFAM" id="SSF56601">
    <property type="entry name" value="beta-lactamase/transpeptidase-like"/>
    <property type="match status" value="1"/>
</dbReference>
<dbReference type="PANTHER" id="PTHR22935:SF97">
    <property type="entry name" value="BETA-LACTAMASE-RELATED DOMAIN-CONTAINING PROTEIN"/>
    <property type="match status" value="1"/>
</dbReference>
<proteinExistence type="predicted"/>
<dbReference type="AlphaFoldDB" id="A0A9P7YGW6"/>
<evidence type="ECO:0000313" key="4">
    <source>
        <dbReference type="EMBL" id="KAG9233380.1"/>
    </source>
</evidence>
<feature type="signal peptide" evidence="1">
    <location>
        <begin position="1"/>
        <end position="23"/>
    </location>
</feature>
<dbReference type="InterPro" id="IPR012338">
    <property type="entry name" value="Beta-lactam/transpept-like"/>
</dbReference>
<evidence type="ECO:0000259" key="2">
    <source>
        <dbReference type="Pfam" id="PF00144"/>
    </source>
</evidence>
<dbReference type="Proteomes" id="UP000824998">
    <property type="component" value="Unassembled WGS sequence"/>
</dbReference>
<sequence>MIISFFLLTQCSILLSNLLEVASSPTPPAVFGPSFPTPSNLVNDPIMREATKDFQALIKQALSTGTSSHGEFDNATTAFSFDFYSTADENSIFEYHHSPPLLTNVPSGVKTVDRNTIYRIGSVTKLLTVYSFLIQVGDAQFHDPITKYVPELLARSNYTTRKDSVHQISWSDVTIGALASHMAGVGQEYGWLDIALDDFPFAKLGLPQLKPEEAPVCGAGFGRIPCTRKDFLRGFASRDPVFPTFQTPVYSNGAFQILAYALQTITGKEFGMLMEEGLFHPLGLSHTSYIQPNASLGVIPGNQTTTFWNYELGELWPSGGLWSSTDDITTIGRSILDSSLLDSSQTRRWMKPMTHTSSLETALGSPWEIQRSKVGPSGRIVDLYSKNGKLGAYGGYMILVPDYNVGFTILAAGAGANIDVLAGFIVDVFLPALEEVARTQASQLYAGTYNSSQSGDNSTFTLTTDANMPGLELVSWLNNGTSVPELLKIFIALATGDIDNANAGLNLYLNGTVLISADDVNVRLYPTGLRSPLSCGGESVSFRAVFSLKPTISDTSPFSDTRAGWAIADLLVYGKSGLDEFIFTHNAEGLVTGVENPFLRQVLVKV</sequence>
<comment type="caution">
    <text evidence="4">The sequence shown here is derived from an EMBL/GenBank/DDBJ whole genome shotgun (WGS) entry which is preliminary data.</text>
</comment>
<organism evidence="4 5">
    <name type="scientific">Amylocarpus encephaloides</name>
    <dbReference type="NCBI Taxonomy" id="45428"/>
    <lineage>
        <taxon>Eukaryota</taxon>
        <taxon>Fungi</taxon>
        <taxon>Dikarya</taxon>
        <taxon>Ascomycota</taxon>
        <taxon>Pezizomycotina</taxon>
        <taxon>Leotiomycetes</taxon>
        <taxon>Helotiales</taxon>
        <taxon>Helotiales incertae sedis</taxon>
        <taxon>Amylocarpus</taxon>
    </lineage>
</organism>
<feature type="domain" description="Beta-lactamase-like ARB-00930-like C-terminal" evidence="3">
    <location>
        <begin position="437"/>
        <end position="605"/>
    </location>
</feature>
<dbReference type="PANTHER" id="PTHR22935">
    <property type="entry name" value="PENICILLIN-BINDING PROTEIN"/>
    <property type="match status" value="1"/>
</dbReference>
<dbReference type="InterPro" id="IPR051478">
    <property type="entry name" value="Beta-lactamase-like_AB/R"/>
</dbReference>
<reference evidence="4" key="1">
    <citation type="journal article" date="2021" name="IMA Fungus">
        <title>Genomic characterization of three marine fungi, including Emericellopsis atlantica sp. nov. with signatures of a generalist lifestyle and marine biomass degradation.</title>
        <authorList>
            <person name="Hagestad O.C."/>
            <person name="Hou L."/>
            <person name="Andersen J.H."/>
            <person name="Hansen E.H."/>
            <person name="Altermark B."/>
            <person name="Li C."/>
            <person name="Kuhnert E."/>
            <person name="Cox R.J."/>
            <person name="Crous P.W."/>
            <person name="Spatafora J.W."/>
            <person name="Lail K."/>
            <person name="Amirebrahimi M."/>
            <person name="Lipzen A."/>
            <person name="Pangilinan J."/>
            <person name="Andreopoulos W."/>
            <person name="Hayes R.D."/>
            <person name="Ng V."/>
            <person name="Grigoriev I.V."/>
            <person name="Jackson S.A."/>
            <person name="Sutton T.D.S."/>
            <person name="Dobson A.D.W."/>
            <person name="Rama T."/>
        </authorList>
    </citation>
    <scope>NUCLEOTIDE SEQUENCE</scope>
    <source>
        <strain evidence="4">TRa018bII</strain>
    </source>
</reference>